<comment type="caution">
    <text evidence="1">The sequence shown here is derived from an EMBL/GenBank/DDBJ whole genome shotgun (WGS) entry which is preliminary data.</text>
</comment>
<sequence length="74" mass="7976">MKLLILIGIGFGLYRTKEASGIQKQVVAGRNLKDADGLTGNRTGSRRLAVAEINKGESAISQTNARVRRLAVRP</sequence>
<dbReference type="Proteomes" id="UP000654670">
    <property type="component" value="Unassembled WGS sequence"/>
</dbReference>
<reference evidence="1" key="2">
    <citation type="submission" date="2020-09" db="EMBL/GenBank/DDBJ databases">
        <authorList>
            <person name="Sun Q."/>
            <person name="Ohkuma M."/>
        </authorList>
    </citation>
    <scope>NUCLEOTIDE SEQUENCE</scope>
    <source>
        <strain evidence="1">JCM 15325</strain>
    </source>
</reference>
<dbReference type="EMBL" id="BMOK01000014">
    <property type="protein sequence ID" value="GGL61669.1"/>
    <property type="molecule type" value="Genomic_DNA"/>
</dbReference>
<evidence type="ECO:0000313" key="1">
    <source>
        <dbReference type="EMBL" id="GGL61669.1"/>
    </source>
</evidence>
<reference evidence="1" key="1">
    <citation type="journal article" date="2014" name="Int. J. Syst. Evol. Microbiol.">
        <title>Complete genome sequence of Corynebacterium casei LMG S-19264T (=DSM 44701T), isolated from a smear-ripened cheese.</title>
        <authorList>
            <consortium name="US DOE Joint Genome Institute (JGI-PGF)"/>
            <person name="Walter F."/>
            <person name="Albersmeier A."/>
            <person name="Kalinowski J."/>
            <person name="Ruckert C."/>
        </authorList>
    </citation>
    <scope>NUCLEOTIDE SEQUENCE</scope>
    <source>
        <strain evidence="1">JCM 15325</strain>
    </source>
</reference>
<evidence type="ECO:0000313" key="2">
    <source>
        <dbReference type="Proteomes" id="UP000654670"/>
    </source>
</evidence>
<organism evidence="1 2">
    <name type="scientific">Sporolactobacillus putidus</name>
    <dbReference type="NCBI Taxonomy" id="492735"/>
    <lineage>
        <taxon>Bacteria</taxon>
        <taxon>Bacillati</taxon>
        <taxon>Bacillota</taxon>
        <taxon>Bacilli</taxon>
        <taxon>Bacillales</taxon>
        <taxon>Sporolactobacillaceae</taxon>
        <taxon>Sporolactobacillus</taxon>
    </lineage>
</organism>
<proteinExistence type="predicted"/>
<keyword evidence="2" id="KW-1185">Reference proteome</keyword>
<accession>A0A917W473</accession>
<gene>
    <name evidence="1" type="ORF">GCM10007968_27060</name>
</gene>
<dbReference type="AlphaFoldDB" id="A0A917W473"/>
<protein>
    <submittedName>
        <fullName evidence="1">Uncharacterized protein</fullName>
    </submittedName>
</protein>
<name>A0A917W473_9BACL</name>